<keyword evidence="1" id="KW-1133">Transmembrane helix</keyword>
<dbReference type="KEGG" id="caci:CLOAM1500"/>
<keyword evidence="3" id="KW-1185">Reference proteome</keyword>
<dbReference type="STRING" id="459349.CLOAM1500"/>
<dbReference type="EMBL" id="CU466930">
    <property type="protein sequence ID" value="CAO81350.1"/>
    <property type="molecule type" value="Genomic_DNA"/>
</dbReference>
<reference evidence="2 3" key="1">
    <citation type="journal article" date="2008" name="J. Bacteriol.">
        <title>'Candidatus Cloacamonas acidaminovorans': genome sequence reconstruction provides a first glimpse of a new bacterial division.</title>
        <authorList>
            <person name="Pelletier E."/>
            <person name="Kreimeyer A."/>
            <person name="Bocs S."/>
            <person name="Rouy Z."/>
            <person name="Gyapay G."/>
            <person name="Chouari R."/>
            <person name="Riviere D."/>
            <person name="Ganesan A."/>
            <person name="Daegelen P."/>
            <person name="Sghir A."/>
            <person name="Cohen G.N."/>
            <person name="Medigue C."/>
            <person name="Weissenbach J."/>
            <person name="Le Paslier D."/>
        </authorList>
    </citation>
    <scope>NUCLEOTIDE SEQUENCE [LARGE SCALE GENOMIC DNA]</scope>
    <source>
        <strain evidence="3">Evry</strain>
    </source>
</reference>
<dbReference type="AlphaFoldDB" id="B0VFL2"/>
<dbReference type="Proteomes" id="UP000002019">
    <property type="component" value="Chromosome"/>
</dbReference>
<accession>B0VFL2</accession>
<name>B0VFL2_CLOAI</name>
<sequence length="605" mass="70278">MNFWQKCFPRWTELFSKKTFLIYLGFLAIILVRGTLFCQETEFTSPADSLKITIPEPWTENWLYKKVYPLIFKMEAERQQEQNLFSIFEQYSGKKIAKIYIVNLDVFEMLPDKPETHIYNRILDLGNSLHYKTRDWIIKDMLFFAEGDDFNPEIMNRNLAYLKDLPYLREAELLISDNEDDTVDVFVLVRDKFSLELSGRIISQSKYRLKINEQNILGLGLGLKHIWHINPKEMKTLSWETYYSDSNIKNTFFRVDAFWKEFSGNSNQDLYLSHPFLYPATPHSGGIEGTRNYIHPPADTLTTEKWTLGSWYAHSFGFSDNLTNAYKYVALGLEKNWFTKSPEVDANTGKPWQDNIFALSSFAFTKTGYTSFRNISFFLVNNVLPVGYLTETLLGYEFGEYHNRLFTGLHYSRADKLLRGSYLYFVSALETYIGSEGTEQSVLAVEPLFISPLQHIGDFQSRYFFNSNLVLGGKRYPREQMNVSSLSGYRGIWNLQGDKLLRSNLENDITTPYQIWGFKIGLFTFLDCAFATNHFSQISTKNVLLTEGAGFRIHNPALIWESIELCFALNQKKGSKGEWKITLSTKKGLELPDFSGKRPQTYKFQ</sequence>
<feature type="transmembrane region" description="Helical" evidence="1">
    <location>
        <begin position="20"/>
        <end position="37"/>
    </location>
</feature>
<evidence type="ECO:0000313" key="3">
    <source>
        <dbReference type="Proteomes" id="UP000002019"/>
    </source>
</evidence>
<dbReference type="HOGENOM" id="CLU_029186_0_0_0"/>
<keyword evidence="1" id="KW-0472">Membrane</keyword>
<evidence type="ECO:0000256" key="1">
    <source>
        <dbReference type="SAM" id="Phobius"/>
    </source>
</evidence>
<evidence type="ECO:0008006" key="4">
    <source>
        <dbReference type="Google" id="ProtNLM"/>
    </source>
</evidence>
<dbReference type="Gene3D" id="3.10.20.310">
    <property type="entry name" value="membrane protein fhac"/>
    <property type="match status" value="1"/>
</dbReference>
<protein>
    <recommendedName>
        <fullName evidence="4">Bacterial surface antigen (D15) domain-containing protein</fullName>
    </recommendedName>
</protein>
<keyword evidence="1" id="KW-0812">Transmembrane</keyword>
<organism evidence="2 3">
    <name type="scientific">Cloacimonas acidaminovorans (strain Evry)</name>
    <dbReference type="NCBI Taxonomy" id="459349"/>
    <lineage>
        <taxon>Bacteria</taxon>
        <taxon>Pseudomonadati</taxon>
        <taxon>Candidatus Cloacimonadota</taxon>
        <taxon>Candidatus Cloacimonadia</taxon>
        <taxon>Candidatus Cloacimonadales</taxon>
        <taxon>Candidatus Cloacimonadaceae</taxon>
        <taxon>Candidatus Cloacimonas</taxon>
    </lineage>
</organism>
<gene>
    <name evidence="2" type="ordered locus">CLOAM1500</name>
</gene>
<dbReference type="eggNOG" id="COG4775">
    <property type="taxonomic scope" value="Bacteria"/>
</dbReference>
<evidence type="ECO:0000313" key="2">
    <source>
        <dbReference type="EMBL" id="CAO81350.1"/>
    </source>
</evidence>
<dbReference type="RefSeq" id="WP_015425208.1">
    <property type="nucleotide sequence ID" value="NC_020449.1"/>
</dbReference>
<proteinExistence type="predicted"/>
<dbReference type="OrthoDB" id="609711at2"/>